<evidence type="ECO:0000313" key="2">
    <source>
        <dbReference type="EMBL" id="MBL1074087.1"/>
    </source>
</evidence>
<sequence>MGILSVCVPARDAGRGLERTMRSILEQDTDIEVILLDNASTDETGTIAKSFADVRLRVVRNEVPLPEGENRNRAVSLTTRRLVTVVCPGDILLPGAFDQQVTVMADNGIAVCCAKFQLLDEQGQVLATEVGLPNLLGQRDIRTLMRTIVRRGPAEFGPTAATVFRRADFDRVGGYRGDPAFPMHVDLIARMSAFGSFYGQPETLAAWHDPGAAPLAQLWRFQHRLRAEYPELVGRAPVLTGDLRLAVAAADRLRARIRSARAARR</sequence>
<keyword evidence="3" id="KW-1185">Reference proteome</keyword>
<gene>
    <name evidence="2" type="ORF">JK358_06730</name>
</gene>
<dbReference type="Proteomes" id="UP000602198">
    <property type="component" value="Unassembled WGS sequence"/>
</dbReference>
<accession>A0ABS1M093</accession>
<protein>
    <submittedName>
        <fullName evidence="2">Glycosyltransferase</fullName>
    </submittedName>
</protein>
<evidence type="ECO:0000259" key="1">
    <source>
        <dbReference type="Pfam" id="PF00535"/>
    </source>
</evidence>
<feature type="domain" description="Glycosyltransferase 2-like" evidence="1">
    <location>
        <begin position="5"/>
        <end position="117"/>
    </location>
</feature>
<proteinExistence type="predicted"/>
<comment type="caution">
    <text evidence="2">The sequence shown here is derived from an EMBL/GenBank/DDBJ whole genome shotgun (WGS) entry which is preliminary data.</text>
</comment>
<reference evidence="2 3" key="1">
    <citation type="submission" date="2021-01" db="EMBL/GenBank/DDBJ databases">
        <title>WGS of actinomycetes isolated from Thailand.</title>
        <authorList>
            <person name="Thawai C."/>
        </authorList>
    </citation>
    <scope>NUCLEOTIDE SEQUENCE [LARGE SCALE GENOMIC DNA]</scope>
    <source>
        <strain evidence="2 3">LPG 2</strain>
    </source>
</reference>
<dbReference type="PANTHER" id="PTHR22916">
    <property type="entry name" value="GLYCOSYLTRANSFERASE"/>
    <property type="match status" value="1"/>
</dbReference>
<dbReference type="PANTHER" id="PTHR22916:SF3">
    <property type="entry name" value="UDP-GLCNAC:BETAGAL BETA-1,3-N-ACETYLGLUCOSAMINYLTRANSFERASE-LIKE PROTEIN 1"/>
    <property type="match status" value="1"/>
</dbReference>
<evidence type="ECO:0000313" key="3">
    <source>
        <dbReference type="Proteomes" id="UP000602198"/>
    </source>
</evidence>
<dbReference type="EMBL" id="JAERRJ010000002">
    <property type="protein sequence ID" value="MBL1074087.1"/>
    <property type="molecule type" value="Genomic_DNA"/>
</dbReference>
<dbReference type="SUPFAM" id="SSF53448">
    <property type="entry name" value="Nucleotide-diphospho-sugar transferases"/>
    <property type="match status" value="1"/>
</dbReference>
<organism evidence="2 3">
    <name type="scientific">Nocardia acididurans</name>
    <dbReference type="NCBI Taxonomy" id="2802282"/>
    <lineage>
        <taxon>Bacteria</taxon>
        <taxon>Bacillati</taxon>
        <taxon>Actinomycetota</taxon>
        <taxon>Actinomycetes</taxon>
        <taxon>Mycobacteriales</taxon>
        <taxon>Nocardiaceae</taxon>
        <taxon>Nocardia</taxon>
    </lineage>
</organism>
<dbReference type="CDD" id="cd00761">
    <property type="entry name" value="Glyco_tranf_GTA_type"/>
    <property type="match status" value="1"/>
</dbReference>
<dbReference type="RefSeq" id="WP_201944918.1">
    <property type="nucleotide sequence ID" value="NZ_JAERRJ010000002.1"/>
</dbReference>
<dbReference type="InterPro" id="IPR029044">
    <property type="entry name" value="Nucleotide-diphossugar_trans"/>
</dbReference>
<dbReference type="InterPro" id="IPR001173">
    <property type="entry name" value="Glyco_trans_2-like"/>
</dbReference>
<dbReference type="Gene3D" id="3.90.550.10">
    <property type="entry name" value="Spore Coat Polysaccharide Biosynthesis Protein SpsA, Chain A"/>
    <property type="match status" value="1"/>
</dbReference>
<dbReference type="Pfam" id="PF00535">
    <property type="entry name" value="Glycos_transf_2"/>
    <property type="match status" value="1"/>
</dbReference>
<name>A0ABS1M093_9NOCA</name>